<keyword evidence="2" id="KW-0472">Membrane</keyword>
<keyword evidence="2" id="KW-0812">Transmembrane</keyword>
<feature type="region of interest" description="Disordered" evidence="1">
    <location>
        <begin position="1"/>
        <end position="94"/>
    </location>
</feature>
<evidence type="ECO:0000313" key="4">
    <source>
        <dbReference type="Proteomes" id="UP001361570"/>
    </source>
</evidence>
<reference evidence="3 4" key="1">
    <citation type="submission" date="2024-03" db="EMBL/GenBank/DDBJ databases">
        <title>Draft genome sequence of Klenkia sp. LSe6-5.</title>
        <authorList>
            <person name="Duangmal K."/>
            <person name="Chantavorakit T."/>
        </authorList>
    </citation>
    <scope>NUCLEOTIDE SEQUENCE [LARGE SCALE GENOMIC DNA]</scope>
    <source>
        <strain evidence="3 4">LSe6-5</strain>
    </source>
</reference>
<comment type="caution">
    <text evidence="3">The sequence shown here is derived from an EMBL/GenBank/DDBJ whole genome shotgun (WGS) entry which is preliminary data.</text>
</comment>
<protein>
    <recommendedName>
        <fullName evidence="5">Septum formation-related domain-containing protein</fullName>
    </recommendedName>
</protein>
<keyword evidence="2" id="KW-1133">Transmembrane helix</keyword>
<evidence type="ECO:0008006" key="5">
    <source>
        <dbReference type="Google" id="ProtNLM"/>
    </source>
</evidence>
<dbReference type="EMBL" id="JBAPLU010000020">
    <property type="protein sequence ID" value="MEI4273360.1"/>
    <property type="molecule type" value="Genomic_DNA"/>
</dbReference>
<evidence type="ECO:0000256" key="1">
    <source>
        <dbReference type="SAM" id="MobiDB-lite"/>
    </source>
</evidence>
<evidence type="ECO:0000256" key="2">
    <source>
        <dbReference type="SAM" id="Phobius"/>
    </source>
</evidence>
<gene>
    <name evidence="3" type="ORF">TEK04_16690</name>
</gene>
<name>A0ABU8DXD1_9ACTN</name>
<dbReference type="RefSeq" id="WP_336405481.1">
    <property type="nucleotide sequence ID" value="NZ_JBAPLU010000020.1"/>
</dbReference>
<accession>A0ABU8DXD1</accession>
<dbReference type="Proteomes" id="UP001361570">
    <property type="component" value="Unassembled WGS sequence"/>
</dbReference>
<sequence length="207" mass="21299">MTTPGSGDQPQNPGPNSGQGWGQQPPSGSSGPDQSAQSGQQWAPPGGQPQQPGQPGQYGQPQQPGQPGQYGQPQQFGQPGQQPWGAPGAQPQQPAKKSGLARVLPIIAGVVAVIVVGVLVRSFLGGGAPEVGDCVQQDGSSYDVVDCDSDDAQFRIFGTDDDMTESEFSAAQDVCLEAATQSNITDGVSLWYGNTGDEGQVFCAETL</sequence>
<organism evidence="3 4">
    <name type="scientific">Klenkia sesuvii</name>
    <dbReference type="NCBI Taxonomy" id="3103137"/>
    <lineage>
        <taxon>Bacteria</taxon>
        <taxon>Bacillati</taxon>
        <taxon>Actinomycetota</taxon>
        <taxon>Actinomycetes</taxon>
        <taxon>Geodermatophilales</taxon>
        <taxon>Geodermatophilaceae</taxon>
        <taxon>Klenkia</taxon>
    </lineage>
</organism>
<feature type="transmembrane region" description="Helical" evidence="2">
    <location>
        <begin position="103"/>
        <end position="124"/>
    </location>
</feature>
<feature type="compositionally biased region" description="Low complexity" evidence="1">
    <location>
        <begin position="7"/>
        <end position="94"/>
    </location>
</feature>
<proteinExistence type="predicted"/>
<evidence type="ECO:0000313" key="3">
    <source>
        <dbReference type="EMBL" id="MEI4273360.1"/>
    </source>
</evidence>
<keyword evidence="4" id="KW-1185">Reference proteome</keyword>